<sequence>MDDTIYYKNHPETTSQSHVCDSDRMIVPEREPFLNCDPNSELSFEDKSRIYRSFVALVKGDFPFDDALQDRAALFLKTLESPYRASKQASKLVTDLVPSSAGSPSGIECGMP</sequence>
<evidence type="ECO:0000313" key="2">
    <source>
        <dbReference type="Proteomes" id="UP001281761"/>
    </source>
</evidence>
<accession>A0ABQ9Y559</accession>
<comment type="caution">
    <text evidence="1">The sequence shown here is derived from an EMBL/GenBank/DDBJ whole genome shotgun (WGS) entry which is preliminary data.</text>
</comment>
<name>A0ABQ9Y559_9EUKA</name>
<reference evidence="1 2" key="1">
    <citation type="journal article" date="2022" name="bioRxiv">
        <title>Genomics of Preaxostyla Flagellates Illuminates Evolutionary Transitions and the Path Towards Mitochondrial Loss.</title>
        <authorList>
            <person name="Novak L.V.F."/>
            <person name="Treitli S.C."/>
            <person name="Pyrih J."/>
            <person name="Halakuc P."/>
            <person name="Pipaliya S.V."/>
            <person name="Vacek V."/>
            <person name="Brzon O."/>
            <person name="Soukal P."/>
            <person name="Eme L."/>
            <person name="Dacks J.B."/>
            <person name="Karnkowska A."/>
            <person name="Elias M."/>
            <person name="Hampl V."/>
        </authorList>
    </citation>
    <scope>NUCLEOTIDE SEQUENCE [LARGE SCALE GENOMIC DNA]</scope>
    <source>
        <strain evidence="1">NAU3</strain>
        <tissue evidence="1">Gut</tissue>
    </source>
</reference>
<proteinExistence type="predicted"/>
<dbReference type="EMBL" id="JARBJD010000034">
    <property type="protein sequence ID" value="KAK2958885.1"/>
    <property type="molecule type" value="Genomic_DNA"/>
</dbReference>
<evidence type="ECO:0000313" key="1">
    <source>
        <dbReference type="EMBL" id="KAK2958885.1"/>
    </source>
</evidence>
<organism evidence="1 2">
    <name type="scientific">Blattamonas nauphoetae</name>
    <dbReference type="NCBI Taxonomy" id="2049346"/>
    <lineage>
        <taxon>Eukaryota</taxon>
        <taxon>Metamonada</taxon>
        <taxon>Preaxostyla</taxon>
        <taxon>Oxymonadida</taxon>
        <taxon>Blattamonas</taxon>
    </lineage>
</organism>
<keyword evidence="2" id="KW-1185">Reference proteome</keyword>
<dbReference type="Proteomes" id="UP001281761">
    <property type="component" value="Unassembled WGS sequence"/>
</dbReference>
<protein>
    <submittedName>
        <fullName evidence="1">Uncharacterized protein</fullName>
    </submittedName>
</protein>
<gene>
    <name evidence="1" type="ORF">BLNAU_6134</name>
</gene>